<accession>A0AAQ3KZ04</accession>
<evidence type="ECO:0000313" key="14">
    <source>
        <dbReference type="Proteomes" id="UP001327560"/>
    </source>
</evidence>
<name>A0AAQ3KZ04_9LILI</name>
<comment type="function">
    <text evidence="1 10">Aux/IAA proteins are short-lived transcriptional factors that function as repressors of early auxin response genes at low auxin concentrations.</text>
</comment>
<dbReference type="EMBL" id="CP136896">
    <property type="protein sequence ID" value="WOL14267.1"/>
    <property type="molecule type" value="Genomic_DNA"/>
</dbReference>
<dbReference type="Proteomes" id="UP001327560">
    <property type="component" value="Chromosome 7"/>
</dbReference>
<dbReference type="InterPro" id="IPR053793">
    <property type="entry name" value="PB1-like"/>
</dbReference>
<dbReference type="PROSITE" id="PS51745">
    <property type="entry name" value="PB1"/>
    <property type="match status" value="1"/>
</dbReference>
<evidence type="ECO:0000256" key="10">
    <source>
        <dbReference type="RuleBase" id="RU004549"/>
    </source>
</evidence>
<evidence type="ECO:0000256" key="8">
    <source>
        <dbReference type="ARBA" id="ARBA00023242"/>
    </source>
</evidence>
<dbReference type="GO" id="GO:0009734">
    <property type="term" value="P:auxin-activated signaling pathway"/>
    <property type="evidence" value="ECO:0007669"/>
    <property type="project" value="UniProtKB-UniRule"/>
</dbReference>
<feature type="compositionally biased region" description="Basic and acidic residues" evidence="11">
    <location>
        <begin position="10"/>
        <end position="27"/>
    </location>
</feature>
<keyword evidence="6 10" id="KW-0805">Transcription regulation</keyword>
<dbReference type="PANTHER" id="PTHR31734">
    <property type="entry name" value="AUXIN-RESPONSIVE PROTEIN IAA17"/>
    <property type="match status" value="1"/>
</dbReference>
<comment type="subunit">
    <text evidence="4 10">Homodimers and heterodimers.</text>
</comment>
<dbReference type="PANTHER" id="PTHR31734:SF120">
    <property type="entry name" value="AUXIN-RESPONSIVE PROTEIN IAA25"/>
    <property type="match status" value="1"/>
</dbReference>
<organism evidence="13 14">
    <name type="scientific">Canna indica</name>
    <name type="common">Indian-shot</name>
    <dbReference type="NCBI Taxonomy" id="4628"/>
    <lineage>
        <taxon>Eukaryota</taxon>
        <taxon>Viridiplantae</taxon>
        <taxon>Streptophyta</taxon>
        <taxon>Embryophyta</taxon>
        <taxon>Tracheophyta</taxon>
        <taxon>Spermatophyta</taxon>
        <taxon>Magnoliopsida</taxon>
        <taxon>Liliopsida</taxon>
        <taxon>Zingiberales</taxon>
        <taxon>Cannaceae</taxon>
        <taxon>Canna</taxon>
    </lineage>
</organism>
<evidence type="ECO:0000256" key="9">
    <source>
        <dbReference type="ARBA" id="ARBA00023294"/>
    </source>
</evidence>
<feature type="domain" description="PB1" evidence="12">
    <location>
        <begin position="209"/>
        <end position="302"/>
    </location>
</feature>
<evidence type="ECO:0000313" key="13">
    <source>
        <dbReference type="EMBL" id="WOL14267.1"/>
    </source>
</evidence>
<dbReference type="Gene3D" id="3.10.20.90">
    <property type="entry name" value="Phosphatidylinositol 3-kinase Catalytic Subunit, Chain A, domain 1"/>
    <property type="match status" value="1"/>
</dbReference>
<dbReference type="SUPFAM" id="SSF54277">
    <property type="entry name" value="CAD &amp; PB1 domains"/>
    <property type="match status" value="1"/>
</dbReference>
<comment type="subcellular location">
    <subcellularLocation>
        <location evidence="2 10">Nucleus</location>
    </subcellularLocation>
</comment>
<evidence type="ECO:0000256" key="11">
    <source>
        <dbReference type="SAM" id="MobiDB-lite"/>
    </source>
</evidence>
<evidence type="ECO:0000256" key="4">
    <source>
        <dbReference type="ARBA" id="ARBA00011726"/>
    </source>
</evidence>
<proteinExistence type="inferred from homology"/>
<feature type="region of interest" description="Disordered" evidence="11">
    <location>
        <begin position="1"/>
        <end position="34"/>
    </location>
</feature>
<dbReference type="AlphaFoldDB" id="A0AAQ3KZ04"/>
<keyword evidence="9 10" id="KW-0927">Auxin signaling pathway</keyword>
<dbReference type="GO" id="GO:0006355">
    <property type="term" value="P:regulation of DNA-templated transcription"/>
    <property type="evidence" value="ECO:0007669"/>
    <property type="project" value="InterPro"/>
</dbReference>
<keyword evidence="7 10" id="KW-0804">Transcription</keyword>
<feature type="region of interest" description="Disordered" evidence="11">
    <location>
        <begin position="171"/>
        <end position="198"/>
    </location>
</feature>
<evidence type="ECO:0000259" key="12">
    <source>
        <dbReference type="PROSITE" id="PS51745"/>
    </source>
</evidence>
<evidence type="ECO:0000256" key="3">
    <source>
        <dbReference type="ARBA" id="ARBA00006728"/>
    </source>
</evidence>
<evidence type="ECO:0000256" key="6">
    <source>
        <dbReference type="ARBA" id="ARBA00023015"/>
    </source>
</evidence>
<dbReference type="InterPro" id="IPR003311">
    <property type="entry name" value="AUX_IAA"/>
</dbReference>
<dbReference type="Pfam" id="PF02309">
    <property type="entry name" value="AUX_IAA"/>
    <property type="match status" value="1"/>
</dbReference>
<dbReference type="GO" id="GO:0005634">
    <property type="term" value="C:nucleus"/>
    <property type="evidence" value="ECO:0007669"/>
    <property type="project" value="UniProtKB-SubCell"/>
</dbReference>
<evidence type="ECO:0000256" key="7">
    <source>
        <dbReference type="ARBA" id="ARBA00023163"/>
    </source>
</evidence>
<protein>
    <recommendedName>
        <fullName evidence="10">Auxin-responsive protein</fullName>
    </recommendedName>
</protein>
<sequence>MKALSFEPPLRSHKEGGEGTHGHDQDQAMKPGSGFHTHLDLSLGISSDTTTFSAATTSCRRAQDGYNGELRPRFFAAVKDDFSALHQISNKVSLEEAKSWQLPAEALHSGFIHPWSLAARQQKAVFEQAHQKQNIISPPPSYSSLPIRAALSSFSLVVGWPPLRAFRKNLGSPNSLMPESTNTNSSDQAKKPKLMEKEEEMDDAEQKTAMFVKVNMEGFAVGRKINLKAHDGYRSLLRAVCKLFHNFLSNNYLNNSEEGGDEIVDDDFILLYEDNEGDQMLVGDIPWELFVTSVKKLYIAQNPKKVAAAGRTVHEIN</sequence>
<keyword evidence="14" id="KW-1185">Reference proteome</keyword>
<evidence type="ECO:0000256" key="2">
    <source>
        <dbReference type="ARBA" id="ARBA00004123"/>
    </source>
</evidence>
<evidence type="ECO:0000256" key="5">
    <source>
        <dbReference type="ARBA" id="ARBA00022491"/>
    </source>
</evidence>
<reference evidence="13 14" key="1">
    <citation type="submission" date="2023-10" db="EMBL/GenBank/DDBJ databases">
        <title>Chromosome-scale genome assembly provides insights into flower coloration mechanisms of Canna indica.</title>
        <authorList>
            <person name="Li C."/>
        </authorList>
    </citation>
    <scope>NUCLEOTIDE SEQUENCE [LARGE SCALE GENOMIC DNA]</scope>
    <source>
        <tissue evidence="13">Flower</tissue>
    </source>
</reference>
<evidence type="ECO:0000256" key="1">
    <source>
        <dbReference type="ARBA" id="ARBA00002159"/>
    </source>
</evidence>
<gene>
    <name evidence="13" type="ORF">Cni_G23047</name>
</gene>
<dbReference type="InterPro" id="IPR033389">
    <property type="entry name" value="AUX/IAA_dom"/>
</dbReference>
<feature type="compositionally biased region" description="Polar residues" evidence="11">
    <location>
        <begin position="171"/>
        <end position="187"/>
    </location>
</feature>
<comment type="similarity">
    <text evidence="3 10">Belongs to the Aux/IAA family.</text>
</comment>
<keyword evidence="5 10" id="KW-0678">Repressor</keyword>
<keyword evidence="8 10" id="KW-0539">Nucleus</keyword>